<dbReference type="CDD" id="cd17535">
    <property type="entry name" value="REC_NarL-like"/>
    <property type="match status" value="1"/>
</dbReference>
<dbReference type="InterPro" id="IPR039420">
    <property type="entry name" value="WalR-like"/>
</dbReference>
<evidence type="ECO:0000256" key="3">
    <source>
        <dbReference type="ARBA" id="ARBA00023125"/>
    </source>
</evidence>
<dbReference type="Gene3D" id="3.40.50.2300">
    <property type="match status" value="1"/>
</dbReference>
<dbReference type="RefSeq" id="WP_191794885.1">
    <property type="nucleotide sequence ID" value="NZ_JACSQQ010000004.1"/>
</dbReference>
<dbReference type="InterPro" id="IPR001789">
    <property type="entry name" value="Sig_transdc_resp-reg_receiver"/>
</dbReference>
<dbReference type="CDD" id="cd06170">
    <property type="entry name" value="LuxR_C_like"/>
    <property type="match status" value="1"/>
</dbReference>
<accession>A0ABR8RP28</accession>
<keyword evidence="3" id="KW-0238">DNA-binding</keyword>
<gene>
    <name evidence="8" type="ORF">H9652_03775</name>
</gene>
<dbReference type="InterPro" id="IPR011006">
    <property type="entry name" value="CheY-like_superfamily"/>
</dbReference>
<dbReference type="EMBL" id="JACSQQ010000004">
    <property type="protein sequence ID" value="MBD7949528.1"/>
    <property type="molecule type" value="Genomic_DNA"/>
</dbReference>
<proteinExistence type="predicted"/>
<protein>
    <submittedName>
        <fullName evidence="8">Response regulator transcription factor</fullName>
    </submittedName>
</protein>
<organism evidence="8 9">
    <name type="scientific">Oerskovia rustica</name>
    <dbReference type="NCBI Taxonomy" id="2762237"/>
    <lineage>
        <taxon>Bacteria</taxon>
        <taxon>Bacillati</taxon>
        <taxon>Actinomycetota</taxon>
        <taxon>Actinomycetes</taxon>
        <taxon>Micrococcales</taxon>
        <taxon>Cellulomonadaceae</taxon>
        <taxon>Oerskovia</taxon>
    </lineage>
</organism>
<dbReference type="PANTHER" id="PTHR43214">
    <property type="entry name" value="TWO-COMPONENT RESPONSE REGULATOR"/>
    <property type="match status" value="1"/>
</dbReference>
<dbReference type="PROSITE" id="PS00622">
    <property type="entry name" value="HTH_LUXR_1"/>
    <property type="match status" value="1"/>
</dbReference>
<evidence type="ECO:0000256" key="5">
    <source>
        <dbReference type="PROSITE-ProRule" id="PRU00169"/>
    </source>
</evidence>
<keyword evidence="4" id="KW-0804">Transcription</keyword>
<dbReference type="SMART" id="SM00421">
    <property type="entry name" value="HTH_LUXR"/>
    <property type="match status" value="1"/>
</dbReference>
<feature type="domain" description="HTH luxR-type" evidence="6">
    <location>
        <begin position="155"/>
        <end position="220"/>
    </location>
</feature>
<keyword evidence="2" id="KW-0805">Transcription regulation</keyword>
<dbReference type="PROSITE" id="PS50043">
    <property type="entry name" value="HTH_LUXR_2"/>
    <property type="match status" value="1"/>
</dbReference>
<comment type="caution">
    <text evidence="8">The sequence shown here is derived from an EMBL/GenBank/DDBJ whole genome shotgun (WGS) entry which is preliminary data.</text>
</comment>
<reference evidence="8 9" key="1">
    <citation type="submission" date="2020-08" db="EMBL/GenBank/DDBJ databases">
        <title>A Genomic Blueprint of the Chicken Gut Microbiome.</title>
        <authorList>
            <person name="Gilroy R."/>
            <person name="Ravi A."/>
            <person name="Getino M."/>
            <person name="Pursley I."/>
            <person name="Horton D.L."/>
            <person name="Alikhan N.-F."/>
            <person name="Baker D."/>
            <person name="Gharbi K."/>
            <person name="Hall N."/>
            <person name="Watson M."/>
            <person name="Adriaenssens E.M."/>
            <person name="Foster-Nyarko E."/>
            <person name="Jarju S."/>
            <person name="Secka A."/>
            <person name="Antonio M."/>
            <person name="Oren A."/>
            <person name="Chaudhuri R."/>
            <person name="La Ragione R.M."/>
            <person name="Hildebrand F."/>
            <person name="Pallen M.J."/>
        </authorList>
    </citation>
    <scope>NUCLEOTIDE SEQUENCE [LARGE SCALE GENOMIC DNA]</scope>
    <source>
        <strain evidence="8 9">Sa4CUA1</strain>
    </source>
</reference>
<dbReference type="SMART" id="SM00448">
    <property type="entry name" value="REC"/>
    <property type="match status" value="1"/>
</dbReference>
<feature type="domain" description="Response regulatory" evidence="7">
    <location>
        <begin position="9"/>
        <end position="125"/>
    </location>
</feature>
<evidence type="ECO:0000256" key="2">
    <source>
        <dbReference type="ARBA" id="ARBA00023015"/>
    </source>
</evidence>
<evidence type="ECO:0000256" key="1">
    <source>
        <dbReference type="ARBA" id="ARBA00022553"/>
    </source>
</evidence>
<dbReference type="Proteomes" id="UP000641803">
    <property type="component" value="Unassembled WGS sequence"/>
</dbReference>
<dbReference type="PANTHER" id="PTHR43214:SF24">
    <property type="entry name" value="TRANSCRIPTIONAL REGULATORY PROTEIN NARL-RELATED"/>
    <property type="match status" value="1"/>
</dbReference>
<sequence>MTTPEVPIRVLLVDDEQLVRAGLRMMLGADPGMDVVGEADDGAQALRLVGETSPQVVLMDIRMPRMDGLEALRRLRATHPDLAVIMLTTFDTDDMVLTALRDGATGFLLKNTAPPDLLAAVRAVSAGRPILSPSVTAQLIAAVSQRADRGAVTDARERLATLTEREAEVAQAVARGLSNAGIAAELFMSIGTVKSHIGHLFDKLGVDNRVQIALMVRDAAD</sequence>
<keyword evidence="9" id="KW-1185">Reference proteome</keyword>
<dbReference type="InterPro" id="IPR000792">
    <property type="entry name" value="Tscrpt_reg_LuxR_C"/>
</dbReference>
<name>A0ABR8RP28_9CELL</name>
<dbReference type="Pfam" id="PF00072">
    <property type="entry name" value="Response_reg"/>
    <property type="match status" value="1"/>
</dbReference>
<dbReference type="PRINTS" id="PR00038">
    <property type="entry name" value="HTHLUXR"/>
</dbReference>
<evidence type="ECO:0000259" key="6">
    <source>
        <dbReference type="PROSITE" id="PS50043"/>
    </source>
</evidence>
<keyword evidence="1 5" id="KW-0597">Phosphoprotein</keyword>
<dbReference type="PROSITE" id="PS50110">
    <property type="entry name" value="RESPONSE_REGULATORY"/>
    <property type="match status" value="1"/>
</dbReference>
<dbReference type="SUPFAM" id="SSF52172">
    <property type="entry name" value="CheY-like"/>
    <property type="match status" value="1"/>
</dbReference>
<evidence type="ECO:0000256" key="4">
    <source>
        <dbReference type="ARBA" id="ARBA00023163"/>
    </source>
</evidence>
<evidence type="ECO:0000259" key="7">
    <source>
        <dbReference type="PROSITE" id="PS50110"/>
    </source>
</evidence>
<dbReference type="Pfam" id="PF00196">
    <property type="entry name" value="GerE"/>
    <property type="match status" value="1"/>
</dbReference>
<evidence type="ECO:0000313" key="9">
    <source>
        <dbReference type="Proteomes" id="UP000641803"/>
    </source>
</evidence>
<dbReference type="InterPro" id="IPR058245">
    <property type="entry name" value="NreC/VraR/RcsB-like_REC"/>
</dbReference>
<evidence type="ECO:0000313" key="8">
    <source>
        <dbReference type="EMBL" id="MBD7949528.1"/>
    </source>
</evidence>
<feature type="modified residue" description="4-aspartylphosphate" evidence="5">
    <location>
        <position position="60"/>
    </location>
</feature>